<evidence type="ECO:0000259" key="6">
    <source>
        <dbReference type="Pfam" id="PF00962"/>
    </source>
</evidence>
<name>A0A3A6QB90_9VIBR</name>
<keyword evidence="5" id="KW-0862">Zinc</keyword>
<reference evidence="7 8" key="1">
    <citation type="submission" date="2018-08" db="EMBL/GenBank/DDBJ databases">
        <title>Vibrio isolated from the Eastern China Marginal Seas.</title>
        <authorList>
            <person name="Li Y."/>
        </authorList>
    </citation>
    <scope>NUCLEOTIDE SEQUENCE [LARGE SCALE GENOMIC DNA]</scope>
    <source>
        <strain evidence="7 8">BEI233</strain>
    </source>
</reference>
<dbReference type="PANTHER" id="PTHR43114">
    <property type="entry name" value="ADENINE DEAMINASE"/>
    <property type="match status" value="1"/>
</dbReference>
<dbReference type="Gene3D" id="3.20.20.140">
    <property type="entry name" value="Metal-dependent hydrolases"/>
    <property type="match status" value="1"/>
</dbReference>
<evidence type="ECO:0000256" key="4">
    <source>
        <dbReference type="ARBA" id="ARBA00022801"/>
    </source>
</evidence>
<evidence type="ECO:0000256" key="1">
    <source>
        <dbReference type="ARBA" id="ARBA00001947"/>
    </source>
</evidence>
<feature type="domain" description="Adenosine deaminase" evidence="6">
    <location>
        <begin position="7"/>
        <end position="346"/>
    </location>
</feature>
<dbReference type="PANTHER" id="PTHR43114:SF6">
    <property type="entry name" value="ADENINE DEAMINASE"/>
    <property type="match status" value="1"/>
</dbReference>
<dbReference type="NCBIfam" id="TIGR01430">
    <property type="entry name" value="aden_deam"/>
    <property type="match status" value="1"/>
</dbReference>
<sequence length="381" mass="43114">MNNTLLKVVLHEHIEGTVTPEMAVLLAEKHQVTLPEGFIYPEGEFDRNEFPNGRYCYDESDFGAFVTAYDIVAALVRDADDYYRVIKDYLTRNAQHGMIYCEIITSAFHLCFDEAKGELDAERYHQLMDAIERAMDEVKQEFGTETRLQACGVRHLSLEHMNLSTTFIQQQPRKRITGFNIAGNEMAGEFKDFTFVHDLVAQLALNKSYHAGEICGPESIREALKFGAKRIGHGIAAAKDDELMELLVREGITLEVAPTSNRILVSELGQDLANHPLRRLYDRGVRVTLNPDDAGLFGTDIGKEYRIAAQQFGFSRVELLDVTLCALEAAFVEESVKQSLIEQVYATFTEQDWQELQKQCDGLAQGGLRDRLVERCQHKPL</sequence>
<evidence type="ECO:0000313" key="8">
    <source>
        <dbReference type="Proteomes" id="UP000273252"/>
    </source>
</evidence>
<dbReference type="EC" id="3.5.4.4" evidence="7"/>
<dbReference type="Proteomes" id="UP000273252">
    <property type="component" value="Unassembled WGS sequence"/>
</dbReference>
<gene>
    <name evidence="7" type="primary">add</name>
    <name evidence="7" type="ORF">DZ860_15680</name>
</gene>
<dbReference type="InterPro" id="IPR001365">
    <property type="entry name" value="A_deaminase_dom"/>
</dbReference>
<dbReference type="RefSeq" id="WP_120033090.1">
    <property type="nucleotide sequence ID" value="NZ_QVMU01000016.1"/>
</dbReference>
<dbReference type="GO" id="GO:0019239">
    <property type="term" value="F:deaminase activity"/>
    <property type="evidence" value="ECO:0007669"/>
    <property type="project" value="InterPro"/>
</dbReference>
<dbReference type="OrthoDB" id="105475at2"/>
<evidence type="ECO:0000256" key="5">
    <source>
        <dbReference type="ARBA" id="ARBA00022833"/>
    </source>
</evidence>
<dbReference type="InterPro" id="IPR032466">
    <property type="entry name" value="Metal_Hydrolase"/>
</dbReference>
<dbReference type="Pfam" id="PF00962">
    <property type="entry name" value="A_deaminase"/>
    <property type="match status" value="1"/>
</dbReference>
<evidence type="ECO:0000313" key="7">
    <source>
        <dbReference type="EMBL" id="RJX69424.1"/>
    </source>
</evidence>
<comment type="cofactor">
    <cofactor evidence="1">
        <name>Zn(2+)</name>
        <dbReference type="ChEBI" id="CHEBI:29105"/>
    </cofactor>
</comment>
<dbReference type="GO" id="GO:0046872">
    <property type="term" value="F:metal ion binding"/>
    <property type="evidence" value="ECO:0007669"/>
    <property type="project" value="UniProtKB-KW"/>
</dbReference>
<keyword evidence="8" id="KW-1185">Reference proteome</keyword>
<evidence type="ECO:0000256" key="3">
    <source>
        <dbReference type="ARBA" id="ARBA00022723"/>
    </source>
</evidence>
<keyword evidence="3" id="KW-0479">Metal-binding</keyword>
<evidence type="ECO:0000256" key="2">
    <source>
        <dbReference type="ARBA" id="ARBA00006676"/>
    </source>
</evidence>
<dbReference type="InterPro" id="IPR006330">
    <property type="entry name" value="Ado/ade_deaminase"/>
</dbReference>
<dbReference type="EMBL" id="QVMU01000016">
    <property type="protein sequence ID" value="RJX69424.1"/>
    <property type="molecule type" value="Genomic_DNA"/>
</dbReference>
<organism evidence="7 8">
    <name type="scientific">Vibrio sinensis</name>
    <dbReference type="NCBI Taxonomy" id="2302434"/>
    <lineage>
        <taxon>Bacteria</taxon>
        <taxon>Pseudomonadati</taxon>
        <taxon>Pseudomonadota</taxon>
        <taxon>Gammaproteobacteria</taxon>
        <taxon>Vibrionales</taxon>
        <taxon>Vibrionaceae</taxon>
        <taxon>Vibrio</taxon>
    </lineage>
</organism>
<protein>
    <submittedName>
        <fullName evidence="7">Adenosine deaminase</fullName>
        <ecNumber evidence="7">3.5.4.4</ecNumber>
    </submittedName>
</protein>
<keyword evidence="4 7" id="KW-0378">Hydrolase</keyword>
<comment type="similarity">
    <text evidence="2">Belongs to the metallo-dependent hydrolases superfamily. Adenosine and AMP deaminases family.</text>
</comment>
<proteinExistence type="inferred from homology"/>
<dbReference type="AlphaFoldDB" id="A0A3A6QB90"/>
<dbReference type="GO" id="GO:0016814">
    <property type="term" value="F:hydrolase activity, acting on carbon-nitrogen (but not peptide) bonds, in cyclic amidines"/>
    <property type="evidence" value="ECO:0007669"/>
    <property type="project" value="UniProtKB-ARBA"/>
</dbReference>
<accession>A0A3A6QB90</accession>
<dbReference type="SUPFAM" id="SSF51556">
    <property type="entry name" value="Metallo-dependent hydrolases"/>
    <property type="match status" value="1"/>
</dbReference>
<comment type="caution">
    <text evidence="7">The sequence shown here is derived from an EMBL/GenBank/DDBJ whole genome shotgun (WGS) entry which is preliminary data.</text>
</comment>